<dbReference type="Pfam" id="PF13701">
    <property type="entry name" value="DDE_Tnp_1_4"/>
    <property type="match status" value="1"/>
</dbReference>
<reference evidence="2 3" key="1">
    <citation type="submission" date="2019-02" db="EMBL/GenBank/DDBJ databases">
        <title>Deep-cultivation of Planctomycetes and their phenomic and genomic characterization uncovers novel biology.</title>
        <authorList>
            <person name="Wiegand S."/>
            <person name="Jogler M."/>
            <person name="Boedeker C."/>
            <person name="Pinto D."/>
            <person name="Vollmers J."/>
            <person name="Rivas-Marin E."/>
            <person name="Kohn T."/>
            <person name="Peeters S.H."/>
            <person name="Heuer A."/>
            <person name="Rast P."/>
            <person name="Oberbeckmann S."/>
            <person name="Bunk B."/>
            <person name="Jeske O."/>
            <person name="Meyerdierks A."/>
            <person name="Storesund J.E."/>
            <person name="Kallscheuer N."/>
            <person name="Luecker S."/>
            <person name="Lage O.M."/>
            <person name="Pohl T."/>
            <person name="Merkel B.J."/>
            <person name="Hornburger P."/>
            <person name="Mueller R.-W."/>
            <person name="Bruemmer F."/>
            <person name="Labrenz M."/>
            <person name="Spormann A.M."/>
            <person name="Op den Camp H."/>
            <person name="Overmann J."/>
            <person name="Amann R."/>
            <person name="Jetten M.S.M."/>
            <person name="Mascher T."/>
            <person name="Medema M.H."/>
            <person name="Devos D.P."/>
            <person name="Kaster A.-K."/>
            <person name="Ovreas L."/>
            <person name="Rohde M."/>
            <person name="Galperin M.Y."/>
            <person name="Jogler C."/>
        </authorList>
    </citation>
    <scope>NUCLEOTIDE SEQUENCE [LARGE SCALE GENOMIC DNA]</scope>
    <source>
        <strain evidence="2 3">Poly30</strain>
    </source>
</reference>
<evidence type="ECO:0000259" key="1">
    <source>
        <dbReference type="Pfam" id="PF13701"/>
    </source>
</evidence>
<dbReference type="SUPFAM" id="SSF53098">
    <property type="entry name" value="Ribonuclease H-like"/>
    <property type="match status" value="1"/>
</dbReference>
<dbReference type="RefSeq" id="WP_145195052.1">
    <property type="nucleotide sequence ID" value="NZ_CP036434.1"/>
</dbReference>
<evidence type="ECO:0000313" key="2">
    <source>
        <dbReference type="EMBL" id="QDV05609.1"/>
    </source>
</evidence>
<dbReference type="EMBL" id="CP036434">
    <property type="protein sequence ID" value="QDV05609.1"/>
    <property type="molecule type" value="Genomic_DNA"/>
</dbReference>
<protein>
    <submittedName>
        <fullName evidence="2">Transposase DDE domain protein</fullName>
    </submittedName>
</protein>
<keyword evidence="3" id="KW-1185">Reference proteome</keyword>
<evidence type="ECO:0000313" key="3">
    <source>
        <dbReference type="Proteomes" id="UP000320390"/>
    </source>
</evidence>
<name>A0A518ENE7_9BACT</name>
<dbReference type="OrthoDB" id="232723at2"/>
<dbReference type="InterPro" id="IPR025668">
    <property type="entry name" value="Tnp_DDE_dom"/>
</dbReference>
<feature type="domain" description="Transposase DDE" evidence="1">
    <location>
        <begin position="15"/>
        <end position="450"/>
    </location>
</feature>
<dbReference type="InterPro" id="IPR012337">
    <property type="entry name" value="RNaseH-like_sf"/>
</dbReference>
<dbReference type="AlphaFoldDB" id="A0A518ENE7"/>
<dbReference type="InterPro" id="IPR047960">
    <property type="entry name" value="Transpos_IS1380"/>
</dbReference>
<sequence length="456" mass="51671">MTNSTVQSVLFEDPFKKPVQVSFDGVAQSSDAGMVLLKSADDVLKLTARLGAHITDERSPLRVKHTYQECFTQRVFSIASGYEDGNDAAKMRHDPALLLSCGRDPLDPDGLASQATISRMENAVSARELVMQSRELEDIAVRMLKKRASGKKRIVIDLDPSVDPTHGGQQGSLFHAFYQNWCYLPMFGFLSVEGTPDHVPVVGRLRPGNSKERRCTILLIRRIVEKIRRTFGARQSILVRLDAGFMYPRILEAMEDLKVSYVVGMPNNDKLKAWAAKKLPALRKRAERTKMSERSFHEQRYTARSWTRSRRVILKAESIPYPGRSTKDNPRCVVTNLRGKPENVYALYCLRGDAENRIKEMKRDLCIDRTSCTSFVANQLRVLMTTAAFMLHVELRWRLRRSKLRLAQVSTLITKLIKVSAVVTRSVRRCVFQLPAQFPFAREWHTAAIALGASST</sequence>
<gene>
    <name evidence="2" type="ORF">Poly30_11070</name>
</gene>
<organism evidence="2 3">
    <name type="scientific">Saltatorellus ferox</name>
    <dbReference type="NCBI Taxonomy" id="2528018"/>
    <lineage>
        <taxon>Bacteria</taxon>
        <taxon>Pseudomonadati</taxon>
        <taxon>Planctomycetota</taxon>
        <taxon>Planctomycetia</taxon>
        <taxon>Planctomycetia incertae sedis</taxon>
        <taxon>Saltatorellus</taxon>
    </lineage>
</organism>
<dbReference type="NCBIfam" id="NF033539">
    <property type="entry name" value="transpos_IS1380"/>
    <property type="match status" value="1"/>
</dbReference>
<accession>A0A518ENE7</accession>
<proteinExistence type="predicted"/>
<dbReference type="Proteomes" id="UP000320390">
    <property type="component" value="Chromosome"/>
</dbReference>